<sequence>MLSLDSSPYSAPLPLADADPACVLPPPPRSLRDTGLPQQFVVELVARALLLAGKTHLPVLTTRLHLPITVLREVLDFMVVEHVAEVAWRGESDIDIQYQLTAGGKQRASGWMERCRYTGPAPVTLEAYRAMVERQSLPASALEADELGAELAAELADQLLAPGVLQMLGAAMHAGRTMLLYGPSGSGKSTLARKLGALQQGMVAVPYALLVGQDVVQVYDPQVHLPPHGPHGLHGPLGPQARHSRPASERRGVDTRWVQCQRPVVALGADVTADMLDLQADTPNGCYRAAPQLKANNGLLIVDDLGRQRIAATELLNRFAQAQELRRSQLTLAGGYHFEAPCRMRLVFATSLAPDTLLDAPALRRVGYKIPVSALGAAGYRALFRQQCLTAGVLYDDAALRYLVDELHAGSALPLLAAYPHEIVGRIVDFAGFNGTPPRLTIAALDQAWTSMFACSTSAPVDDDLALPLIGQLAQQIV</sequence>
<dbReference type="AlphaFoldDB" id="A0A1E7WBP9"/>
<dbReference type="InterPro" id="IPR027417">
    <property type="entry name" value="P-loop_NTPase"/>
</dbReference>
<organism evidence="3 4">
    <name type="scientific">Duganella phyllosphaerae</name>
    <dbReference type="NCBI Taxonomy" id="762836"/>
    <lineage>
        <taxon>Bacteria</taxon>
        <taxon>Pseudomonadati</taxon>
        <taxon>Pseudomonadota</taxon>
        <taxon>Betaproteobacteria</taxon>
        <taxon>Burkholderiales</taxon>
        <taxon>Oxalobacteraceae</taxon>
        <taxon>Telluria group</taxon>
        <taxon>Duganella</taxon>
    </lineage>
</organism>
<dbReference type="SMART" id="SM00382">
    <property type="entry name" value="AAA"/>
    <property type="match status" value="1"/>
</dbReference>
<dbReference type="OrthoDB" id="9783370at2"/>
<feature type="domain" description="AAA+ ATPase" evidence="2">
    <location>
        <begin position="174"/>
        <end position="376"/>
    </location>
</feature>
<dbReference type="Gene3D" id="3.40.50.300">
    <property type="entry name" value="P-loop containing nucleotide triphosphate hydrolases"/>
    <property type="match status" value="1"/>
</dbReference>
<keyword evidence="4" id="KW-1185">Reference proteome</keyword>
<evidence type="ECO:0000313" key="4">
    <source>
        <dbReference type="Proteomes" id="UP000175989"/>
    </source>
</evidence>
<dbReference type="SUPFAM" id="SSF52540">
    <property type="entry name" value="P-loop containing nucleoside triphosphate hydrolases"/>
    <property type="match status" value="1"/>
</dbReference>
<dbReference type="InterPro" id="IPR003593">
    <property type="entry name" value="AAA+_ATPase"/>
</dbReference>
<feature type="region of interest" description="Disordered" evidence="1">
    <location>
        <begin position="227"/>
        <end position="253"/>
    </location>
</feature>
<evidence type="ECO:0000313" key="3">
    <source>
        <dbReference type="EMBL" id="OEZ94349.1"/>
    </source>
</evidence>
<dbReference type="Proteomes" id="UP000175989">
    <property type="component" value="Unassembled WGS sequence"/>
</dbReference>
<evidence type="ECO:0000256" key="1">
    <source>
        <dbReference type="SAM" id="MobiDB-lite"/>
    </source>
</evidence>
<dbReference type="PATRIC" id="fig|762836.4.peg.4712"/>
<reference evidence="4" key="1">
    <citation type="journal article" date="2016" name="Front. Microbiol.">
        <title>Molecular Keys to the Janthinobacterium and Duganella spp. Interaction with the Plant Pathogen Fusarium graminearum.</title>
        <authorList>
            <person name="Haack F.S."/>
            <person name="Poehlein A."/>
            <person name="Kroger C."/>
            <person name="Voigt C.A."/>
            <person name="Piepenbring M."/>
            <person name="Bode H.B."/>
            <person name="Daniel R."/>
            <person name="Schafer W."/>
            <person name="Streit W.R."/>
        </authorList>
    </citation>
    <scope>NUCLEOTIDE SEQUENCE [LARGE SCALE GENOMIC DNA]</scope>
    <source>
        <strain evidence="4">T54</strain>
    </source>
</reference>
<proteinExistence type="predicted"/>
<name>A0A1E7WBP9_9BURK</name>
<evidence type="ECO:0000259" key="2">
    <source>
        <dbReference type="SMART" id="SM00382"/>
    </source>
</evidence>
<dbReference type="EMBL" id="LROM01000134">
    <property type="protein sequence ID" value="OEZ94349.1"/>
    <property type="molecule type" value="Genomic_DNA"/>
</dbReference>
<gene>
    <name evidence="3" type="ORF">DUPY_45790</name>
</gene>
<comment type="caution">
    <text evidence="3">The sequence shown here is derived from an EMBL/GenBank/DDBJ whole genome shotgun (WGS) entry which is preliminary data.</text>
</comment>
<protein>
    <recommendedName>
        <fullName evidence="2">AAA+ ATPase domain-containing protein</fullName>
    </recommendedName>
</protein>
<dbReference type="RefSeq" id="WP_070251447.1">
    <property type="nucleotide sequence ID" value="NZ_LROM01000134.1"/>
</dbReference>
<accession>A0A1E7WBP9</accession>